<protein>
    <submittedName>
        <fullName evidence="3">Uncharacterized protein</fullName>
    </submittedName>
</protein>
<evidence type="ECO:0000256" key="2">
    <source>
        <dbReference type="SAM" id="Phobius"/>
    </source>
</evidence>
<evidence type="ECO:0000313" key="4">
    <source>
        <dbReference type="Proteomes" id="UP000092616"/>
    </source>
</evidence>
<dbReference type="AlphaFoldDB" id="A0A1B8QK71"/>
<proteinExistence type="predicted"/>
<evidence type="ECO:0000313" key="3">
    <source>
        <dbReference type="EMBL" id="OBX83917.1"/>
    </source>
</evidence>
<reference evidence="3 4" key="1">
    <citation type="submission" date="2016-06" db="EMBL/GenBank/DDBJ databases">
        <title>Draft genome of Moraxella atlantae CCUG 59586.</title>
        <authorList>
            <person name="Salva-Serra F."/>
            <person name="Engstrom-Jakobsson H."/>
            <person name="Thorell K."/>
            <person name="Gonzales-Siles L."/>
            <person name="Karlsson R."/>
            <person name="Boulund F."/>
            <person name="Engstrand L."/>
            <person name="Kristiansson E."/>
            <person name="Moore E."/>
        </authorList>
    </citation>
    <scope>NUCLEOTIDE SEQUENCE [LARGE SCALE GENOMIC DNA]</scope>
    <source>
        <strain evidence="3 4">CCUG 59586</strain>
    </source>
</reference>
<keyword evidence="4" id="KW-1185">Reference proteome</keyword>
<dbReference type="RefSeq" id="WP_067334523.1">
    <property type="nucleotide sequence ID" value="NZ_LZNA01000010.1"/>
</dbReference>
<feature type="transmembrane region" description="Helical" evidence="2">
    <location>
        <begin position="6"/>
        <end position="23"/>
    </location>
</feature>
<sequence>MNIKALVAFVVLIAMGIFSYSYYSSKKHAEQLAIMKAETAKTQAEVARMRAEQKEAEQQRIASRAPLNQGTQTASATATSASMVASKEVEVKLVNYEEVDKAKLQDIKARWESTRALANSTSRIALAPIVRDLQAERQELEKLNVTKCLTPAKDKLLTAMKINEESFLAFMNDADLGKLVAQVKVEDVQKNIDDYTRISSMCN</sequence>
<accession>A0A1B8QK71</accession>
<feature type="region of interest" description="Disordered" evidence="1">
    <location>
        <begin position="48"/>
        <end position="79"/>
    </location>
</feature>
<keyword evidence="2" id="KW-0472">Membrane</keyword>
<organism evidence="3 4">
    <name type="scientific">Faucicola atlantae</name>
    <dbReference type="NCBI Taxonomy" id="34059"/>
    <lineage>
        <taxon>Bacteria</taxon>
        <taxon>Pseudomonadati</taxon>
        <taxon>Pseudomonadota</taxon>
        <taxon>Gammaproteobacteria</taxon>
        <taxon>Moraxellales</taxon>
        <taxon>Moraxellaceae</taxon>
        <taxon>Faucicola</taxon>
    </lineage>
</organism>
<dbReference type="Proteomes" id="UP000092616">
    <property type="component" value="Unassembled WGS sequence"/>
</dbReference>
<name>A0A1B8QK71_9GAMM</name>
<dbReference type="EMBL" id="LZNA01000010">
    <property type="protein sequence ID" value="OBX83917.1"/>
    <property type="molecule type" value="Genomic_DNA"/>
</dbReference>
<keyword evidence="2" id="KW-1133">Transmembrane helix</keyword>
<keyword evidence="2" id="KW-0812">Transmembrane</keyword>
<gene>
    <name evidence="3" type="ORF">A9306_03765</name>
</gene>
<feature type="compositionally biased region" description="Basic and acidic residues" evidence="1">
    <location>
        <begin position="48"/>
        <end position="58"/>
    </location>
</feature>
<comment type="caution">
    <text evidence="3">The sequence shown here is derived from an EMBL/GenBank/DDBJ whole genome shotgun (WGS) entry which is preliminary data.</text>
</comment>
<evidence type="ECO:0000256" key="1">
    <source>
        <dbReference type="SAM" id="MobiDB-lite"/>
    </source>
</evidence>